<evidence type="ECO:0000313" key="2">
    <source>
        <dbReference type="EMBL" id="OGZ20810.1"/>
    </source>
</evidence>
<dbReference type="EMBL" id="MHLU01000005">
    <property type="protein sequence ID" value="OGZ20810.1"/>
    <property type="molecule type" value="Genomic_DNA"/>
</dbReference>
<evidence type="ECO:0000256" key="1">
    <source>
        <dbReference type="SAM" id="Phobius"/>
    </source>
</evidence>
<feature type="transmembrane region" description="Helical" evidence="1">
    <location>
        <begin position="21"/>
        <end position="41"/>
    </location>
</feature>
<evidence type="ECO:0000313" key="3">
    <source>
        <dbReference type="Proteomes" id="UP000178106"/>
    </source>
</evidence>
<dbReference type="Proteomes" id="UP000178106">
    <property type="component" value="Unassembled WGS sequence"/>
</dbReference>
<dbReference type="AlphaFoldDB" id="A0A1G2E636"/>
<organism evidence="2 3">
    <name type="scientific">Candidatus Lloydbacteria bacterium RIFOXYC12_FULL_46_25</name>
    <dbReference type="NCBI Taxonomy" id="1798670"/>
    <lineage>
        <taxon>Bacteria</taxon>
        <taxon>Candidatus Lloydiibacteriota</taxon>
    </lineage>
</organism>
<name>A0A1G2E636_9BACT</name>
<accession>A0A1G2E636</accession>
<keyword evidence="1" id="KW-0472">Membrane</keyword>
<protein>
    <submittedName>
        <fullName evidence="2">Uncharacterized protein</fullName>
    </submittedName>
</protein>
<proteinExistence type="predicted"/>
<sequence length="136" mass="15037">MIMLDYLDKLRMKPRHVRERIAFSVTAVFSVFIVSMWWVSWSVDSVIEHSYSSNDITPVRAAADIANRAKDSTSDLLTGLVGSTEYDASSTEVMAQVIGAFQNEASNDATYLEDPAQNVIDIDTIPIESSTSTPIE</sequence>
<reference evidence="2 3" key="1">
    <citation type="journal article" date="2016" name="Nat. Commun.">
        <title>Thousands of microbial genomes shed light on interconnected biogeochemical processes in an aquifer system.</title>
        <authorList>
            <person name="Anantharaman K."/>
            <person name="Brown C.T."/>
            <person name="Hug L.A."/>
            <person name="Sharon I."/>
            <person name="Castelle C.J."/>
            <person name="Probst A.J."/>
            <person name="Thomas B.C."/>
            <person name="Singh A."/>
            <person name="Wilkins M.J."/>
            <person name="Karaoz U."/>
            <person name="Brodie E.L."/>
            <person name="Williams K.H."/>
            <person name="Hubbard S.S."/>
            <person name="Banfield J.F."/>
        </authorList>
    </citation>
    <scope>NUCLEOTIDE SEQUENCE [LARGE SCALE GENOMIC DNA]</scope>
</reference>
<comment type="caution">
    <text evidence="2">The sequence shown here is derived from an EMBL/GenBank/DDBJ whole genome shotgun (WGS) entry which is preliminary data.</text>
</comment>
<gene>
    <name evidence="2" type="ORF">A2494_00885</name>
</gene>
<keyword evidence="1" id="KW-0812">Transmembrane</keyword>
<keyword evidence="1" id="KW-1133">Transmembrane helix</keyword>